<evidence type="ECO:0000256" key="2">
    <source>
        <dbReference type="ARBA" id="ARBA00022692"/>
    </source>
</evidence>
<dbReference type="InterPro" id="IPR019109">
    <property type="entry name" value="MamF_MmsF"/>
</dbReference>
<evidence type="ECO:0000256" key="5">
    <source>
        <dbReference type="SAM" id="Phobius"/>
    </source>
</evidence>
<comment type="subcellular location">
    <subcellularLocation>
        <location evidence="1">Membrane</location>
        <topology evidence="1">Multi-pass membrane protein</topology>
    </subcellularLocation>
</comment>
<feature type="transmembrane region" description="Helical" evidence="5">
    <location>
        <begin position="19"/>
        <end position="39"/>
    </location>
</feature>
<keyword evidence="4 5" id="KW-0472">Membrane</keyword>
<protein>
    <submittedName>
        <fullName evidence="6">DUF4870 domain-containing protein</fullName>
    </submittedName>
</protein>
<name>A0ABU8WPJ7_9BURK</name>
<feature type="transmembrane region" description="Helical" evidence="5">
    <location>
        <begin position="59"/>
        <end position="86"/>
    </location>
</feature>
<keyword evidence="3 5" id="KW-1133">Transmembrane helix</keyword>
<proteinExistence type="predicted"/>
<dbReference type="EMBL" id="JBBKZT010000010">
    <property type="protein sequence ID" value="MEJ8849391.1"/>
    <property type="molecule type" value="Genomic_DNA"/>
</dbReference>
<evidence type="ECO:0000313" key="6">
    <source>
        <dbReference type="EMBL" id="MEJ8849391.1"/>
    </source>
</evidence>
<accession>A0ABU8WPJ7</accession>
<gene>
    <name evidence="6" type="ORF">WKW82_22245</name>
</gene>
<organism evidence="6 7">
    <name type="scientific">Variovorax rhizosphaerae</name>
    <dbReference type="NCBI Taxonomy" id="1836200"/>
    <lineage>
        <taxon>Bacteria</taxon>
        <taxon>Pseudomonadati</taxon>
        <taxon>Pseudomonadota</taxon>
        <taxon>Betaproteobacteria</taxon>
        <taxon>Burkholderiales</taxon>
        <taxon>Comamonadaceae</taxon>
        <taxon>Variovorax</taxon>
    </lineage>
</organism>
<evidence type="ECO:0000256" key="1">
    <source>
        <dbReference type="ARBA" id="ARBA00004141"/>
    </source>
</evidence>
<evidence type="ECO:0000256" key="3">
    <source>
        <dbReference type="ARBA" id="ARBA00022989"/>
    </source>
</evidence>
<comment type="caution">
    <text evidence="6">The sequence shown here is derived from an EMBL/GenBank/DDBJ whole genome shotgun (WGS) entry which is preliminary data.</text>
</comment>
<dbReference type="RefSeq" id="WP_340344518.1">
    <property type="nucleotide sequence ID" value="NZ_JBBKZT010000010.1"/>
</dbReference>
<keyword evidence="7" id="KW-1185">Reference proteome</keyword>
<evidence type="ECO:0000313" key="7">
    <source>
        <dbReference type="Proteomes" id="UP001385892"/>
    </source>
</evidence>
<dbReference type="Pfam" id="PF09685">
    <property type="entry name" value="MamF_MmsF"/>
    <property type="match status" value="1"/>
</dbReference>
<keyword evidence="2 5" id="KW-0812">Transmembrane</keyword>
<dbReference type="Proteomes" id="UP001385892">
    <property type="component" value="Unassembled WGS sequence"/>
</dbReference>
<sequence length="117" mass="12829">MTDAIPGASSANTSKTMAILAHIGGLLTSWLAPLVIYLIHKPDPNDAFTTDNAREALNFQITVIIAYFACFILSFVFIGIFLFWIVMMANLVLCILAAVKASDGTSYRYPLTLRLVK</sequence>
<reference evidence="6 7" key="1">
    <citation type="submission" date="2024-03" db="EMBL/GenBank/DDBJ databases">
        <title>Novel species of the genus Variovorax.</title>
        <authorList>
            <person name="Liu Q."/>
            <person name="Xin Y.-H."/>
        </authorList>
    </citation>
    <scope>NUCLEOTIDE SEQUENCE [LARGE SCALE GENOMIC DNA]</scope>
    <source>
        <strain evidence="6 7">KACC 18900</strain>
    </source>
</reference>
<evidence type="ECO:0000256" key="4">
    <source>
        <dbReference type="ARBA" id="ARBA00023136"/>
    </source>
</evidence>